<accession>A0AAQ1JYN0</accession>
<evidence type="ECO:0000313" key="1">
    <source>
        <dbReference type="EMBL" id="SEK15486.1"/>
    </source>
</evidence>
<name>A0AAQ1JYN0_9BURK</name>
<organism evidence="1 2">
    <name type="scientific">Paraburkholderia tropica</name>
    <dbReference type="NCBI Taxonomy" id="92647"/>
    <lineage>
        <taxon>Bacteria</taxon>
        <taxon>Pseudomonadati</taxon>
        <taxon>Pseudomonadota</taxon>
        <taxon>Betaproteobacteria</taxon>
        <taxon>Burkholderiales</taxon>
        <taxon>Burkholderiaceae</taxon>
        <taxon>Paraburkholderia</taxon>
    </lineage>
</organism>
<sequence>MTRAAFKGVLLVLEGPTDSIFWRNKIAKDQCQITISGSKATSVSVTKILDAAGFDGFVVIVDDDYDHFLGSDYDSVNLVATETNDLETLLGSSPALQKILEEHLVGDHASEHDIETAELTQKVKTIATVFGKLRYVNRKHSLNVPFDKLSPWKYVDQQSVELNTHNLCLDFSALCGVSVEQVEVWLEDAPAEPVWNVIQGHDFTCLLAIALKGRTRTGCNESTICSSLRLAYEWAWFKATSLVQRIERWEHGQGRTLLMQ</sequence>
<dbReference type="AlphaFoldDB" id="A0AAQ1JYN0"/>
<dbReference type="Proteomes" id="UP000183529">
    <property type="component" value="Unassembled WGS sequence"/>
</dbReference>
<evidence type="ECO:0000313" key="2">
    <source>
        <dbReference type="Proteomes" id="UP000183529"/>
    </source>
</evidence>
<proteinExistence type="predicted"/>
<protein>
    <recommendedName>
        <fullName evidence="3">DUF4435 domain-containing protein</fullName>
    </recommendedName>
</protein>
<comment type="caution">
    <text evidence="1">The sequence shown here is derived from an EMBL/GenBank/DDBJ whole genome shotgun (WGS) entry which is preliminary data.</text>
</comment>
<reference evidence="1 2" key="1">
    <citation type="submission" date="2016-10" db="EMBL/GenBank/DDBJ databases">
        <authorList>
            <person name="Varghese N."/>
            <person name="Submissions S."/>
        </authorList>
    </citation>
    <scope>NUCLEOTIDE SEQUENCE [LARGE SCALE GENOMIC DNA]</scope>
    <source>
        <strain evidence="1 2">LMG 22274</strain>
    </source>
</reference>
<dbReference type="RefSeq" id="WP_161495526.1">
    <property type="nucleotide sequence ID" value="NZ_CADFGN010000015.1"/>
</dbReference>
<gene>
    <name evidence="1" type="ORF">SAMN05216550_14017</name>
</gene>
<evidence type="ECO:0008006" key="3">
    <source>
        <dbReference type="Google" id="ProtNLM"/>
    </source>
</evidence>
<dbReference type="EMBL" id="FNZM01000040">
    <property type="protein sequence ID" value="SEK15486.1"/>
    <property type="molecule type" value="Genomic_DNA"/>
</dbReference>